<reference evidence="3" key="1">
    <citation type="submission" date="2022-11" db="UniProtKB">
        <authorList>
            <consortium name="WormBaseParasite"/>
        </authorList>
    </citation>
    <scope>IDENTIFICATION</scope>
</reference>
<protein>
    <submittedName>
        <fullName evidence="3">Uncharacterized protein</fullName>
    </submittedName>
</protein>
<accession>A0A915NWA4</accession>
<dbReference type="AlphaFoldDB" id="A0A915NWA4"/>
<feature type="compositionally biased region" description="Pro residues" evidence="1">
    <location>
        <begin position="127"/>
        <end position="143"/>
    </location>
</feature>
<proteinExistence type="predicted"/>
<feature type="compositionally biased region" description="Pro residues" evidence="1">
    <location>
        <begin position="74"/>
        <end position="83"/>
    </location>
</feature>
<feature type="compositionally biased region" description="Pro residues" evidence="1">
    <location>
        <begin position="50"/>
        <end position="65"/>
    </location>
</feature>
<feature type="region of interest" description="Disordered" evidence="1">
    <location>
        <begin position="50"/>
        <end position="155"/>
    </location>
</feature>
<dbReference type="Proteomes" id="UP000887560">
    <property type="component" value="Unplaced"/>
</dbReference>
<evidence type="ECO:0000256" key="1">
    <source>
        <dbReference type="SAM" id="MobiDB-lite"/>
    </source>
</evidence>
<feature type="region of interest" description="Disordered" evidence="1">
    <location>
        <begin position="1"/>
        <end position="21"/>
    </location>
</feature>
<name>A0A915NWA4_9BILA</name>
<evidence type="ECO:0000313" key="3">
    <source>
        <dbReference type="WBParaSite" id="scf7180000420922.g5935"/>
    </source>
</evidence>
<keyword evidence="2" id="KW-1185">Reference proteome</keyword>
<organism evidence="2 3">
    <name type="scientific">Meloidogyne floridensis</name>
    <dbReference type="NCBI Taxonomy" id="298350"/>
    <lineage>
        <taxon>Eukaryota</taxon>
        <taxon>Metazoa</taxon>
        <taxon>Ecdysozoa</taxon>
        <taxon>Nematoda</taxon>
        <taxon>Chromadorea</taxon>
        <taxon>Rhabditida</taxon>
        <taxon>Tylenchina</taxon>
        <taxon>Tylenchomorpha</taxon>
        <taxon>Tylenchoidea</taxon>
        <taxon>Meloidogynidae</taxon>
        <taxon>Meloidogyninae</taxon>
        <taxon>Meloidogyne</taxon>
    </lineage>
</organism>
<sequence>MIILPPAPPSVPQGLPPMPPGMMPPPPSMHISPAGMAMGIIPHSGIGLPPMPPMQHIPRPPPPPMGMVGGQHMFPPPPPPPMSRPKIATTGQMRSSEWPRDGSSSPVPEDPRVAKDGIIPHSGIGLPPMPPMQHIPRPPPPPMGMVGGQHQPQKF</sequence>
<dbReference type="WBParaSite" id="scf7180000420922.g5935">
    <property type="protein sequence ID" value="scf7180000420922.g5935"/>
    <property type="gene ID" value="scf7180000420922.g5935"/>
</dbReference>
<evidence type="ECO:0000313" key="2">
    <source>
        <dbReference type="Proteomes" id="UP000887560"/>
    </source>
</evidence>